<evidence type="ECO:0000313" key="2">
    <source>
        <dbReference type="EMBL" id="GAF89119.1"/>
    </source>
</evidence>
<dbReference type="Pfam" id="PF04052">
    <property type="entry name" value="TolB_N"/>
    <property type="match status" value="1"/>
</dbReference>
<protein>
    <recommendedName>
        <fullName evidence="1">TolB N-terminal domain-containing protein</fullName>
    </recommendedName>
</protein>
<feature type="non-terminal residue" evidence="2">
    <location>
        <position position="280"/>
    </location>
</feature>
<proteinExistence type="predicted"/>
<organism evidence="2">
    <name type="scientific">marine sediment metagenome</name>
    <dbReference type="NCBI Taxonomy" id="412755"/>
    <lineage>
        <taxon>unclassified sequences</taxon>
        <taxon>metagenomes</taxon>
        <taxon>ecological metagenomes</taxon>
    </lineage>
</organism>
<name>X0T7D5_9ZZZZ</name>
<sequence>AREVLQELLRQADERYVRAGDIAGIYAALGQDDEAFEWLERAYQEREPQLAWLKVDRRWDGVRDDPRFSELLRRIGLEASVPTTRGSSSVTQKTETRLAVLPFERMSTDPDTDYLSEEIPASIIDSLSNLSELRVIPRSTAFRCKIGDRDIASIGRDLNATAVLTGQINTRGNGLRIRAELVDVATNRQLWSERYDRTLTDILAIERDIADRLSETLKVRLTGEDRTQLANRSTENAQAHRAYLEGRFWWNRRSREGYNKAIELFDEAIRLDPNHALAYA</sequence>
<feature type="non-terminal residue" evidence="2">
    <location>
        <position position="1"/>
    </location>
</feature>
<reference evidence="2" key="1">
    <citation type="journal article" date="2014" name="Front. Microbiol.">
        <title>High frequency of phylogenetically diverse reductive dehalogenase-homologous genes in deep subseafloor sedimentary metagenomes.</title>
        <authorList>
            <person name="Kawai M."/>
            <person name="Futagami T."/>
            <person name="Toyoda A."/>
            <person name="Takaki Y."/>
            <person name="Nishi S."/>
            <person name="Hori S."/>
            <person name="Arai W."/>
            <person name="Tsubouchi T."/>
            <person name="Morono Y."/>
            <person name="Uchiyama I."/>
            <person name="Ito T."/>
            <person name="Fujiyama A."/>
            <person name="Inagaki F."/>
            <person name="Takami H."/>
        </authorList>
    </citation>
    <scope>NUCLEOTIDE SEQUENCE</scope>
    <source>
        <strain evidence="2">Expedition CK06-06</strain>
    </source>
</reference>
<comment type="caution">
    <text evidence="2">The sequence shown here is derived from an EMBL/GenBank/DDBJ whole genome shotgun (WGS) entry which is preliminary data.</text>
</comment>
<dbReference type="GO" id="GO:0042597">
    <property type="term" value="C:periplasmic space"/>
    <property type="evidence" value="ECO:0007669"/>
    <property type="project" value="InterPro"/>
</dbReference>
<accession>X0T7D5</accession>
<dbReference type="InterPro" id="IPR007195">
    <property type="entry name" value="TolB_N"/>
</dbReference>
<dbReference type="GO" id="GO:0015031">
    <property type="term" value="P:protein transport"/>
    <property type="evidence" value="ECO:0007669"/>
    <property type="project" value="InterPro"/>
</dbReference>
<dbReference type="SUPFAM" id="SSF52964">
    <property type="entry name" value="TolB, N-terminal domain"/>
    <property type="match status" value="1"/>
</dbReference>
<dbReference type="Gene3D" id="3.40.50.10070">
    <property type="entry name" value="TolB, N-terminal domain"/>
    <property type="match status" value="1"/>
</dbReference>
<dbReference type="InterPro" id="IPR011990">
    <property type="entry name" value="TPR-like_helical_dom_sf"/>
</dbReference>
<dbReference type="AlphaFoldDB" id="X0T7D5"/>
<evidence type="ECO:0000259" key="1">
    <source>
        <dbReference type="Pfam" id="PF04052"/>
    </source>
</evidence>
<dbReference type="NCBIfam" id="NF047558">
    <property type="entry name" value="TPR_END_plus"/>
    <property type="match status" value="1"/>
</dbReference>
<dbReference type="SUPFAM" id="SSF48452">
    <property type="entry name" value="TPR-like"/>
    <property type="match status" value="1"/>
</dbReference>
<feature type="domain" description="TolB N-terminal" evidence="1">
    <location>
        <begin position="93"/>
        <end position="190"/>
    </location>
</feature>
<gene>
    <name evidence="2" type="ORF">S01H1_27344</name>
</gene>
<dbReference type="EMBL" id="BARS01016640">
    <property type="protein sequence ID" value="GAF89119.1"/>
    <property type="molecule type" value="Genomic_DNA"/>
</dbReference>